<comment type="subcellular location">
    <subcellularLocation>
        <location evidence="1">Cell inner membrane</location>
        <topology evidence="1">Multi-pass membrane protein</topology>
    </subcellularLocation>
    <subcellularLocation>
        <location evidence="12">Cell membrane</location>
        <topology evidence="12">Multi-pass membrane protein</topology>
    </subcellularLocation>
</comment>
<feature type="transmembrane region" description="Helical" evidence="12">
    <location>
        <begin position="148"/>
        <end position="168"/>
    </location>
</feature>
<dbReference type="PROSITE" id="PS50928">
    <property type="entry name" value="ABC_TM1"/>
    <property type="match status" value="1"/>
</dbReference>
<keyword evidence="2 12" id="KW-0813">Transport</keyword>
<dbReference type="PANTHER" id="PTHR43386">
    <property type="entry name" value="OLIGOPEPTIDE TRANSPORT SYSTEM PERMEASE PROTEIN APPC"/>
    <property type="match status" value="1"/>
</dbReference>
<feature type="domain" description="ABC transmembrane type-1" evidence="14">
    <location>
        <begin position="113"/>
        <end position="298"/>
    </location>
</feature>
<evidence type="ECO:0000259" key="14">
    <source>
        <dbReference type="PROSITE" id="PS50928"/>
    </source>
</evidence>
<keyword evidence="6" id="KW-0571">Peptide transport</keyword>
<feature type="transmembrane region" description="Helical" evidence="12">
    <location>
        <begin position="278"/>
        <end position="298"/>
    </location>
</feature>
<evidence type="ECO:0000256" key="11">
    <source>
        <dbReference type="ARBA" id="ARBA00072251"/>
    </source>
</evidence>
<evidence type="ECO:0000256" key="6">
    <source>
        <dbReference type="ARBA" id="ARBA00022856"/>
    </source>
</evidence>
<evidence type="ECO:0000256" key="5">
    <source>
        <dbReference type="ARBA" id="ARBA00022692"/>
    </source>
</evidence>
<dbReference type="Pfam" id="PF00528">
    <property type="entry name" value="BPD_transp_1"/>
    <property type="match status" value="1"/>
</dbReference>
<evidence type="ECO:0000256" key="8">
    <source>
        <dbReference type="ARBA" id="ARBA00022989"/>
    </source>
</evidence>
<feature type="transmembrane region" description="Helical" evidence="12">
    <location>
        <begin position="48"/>
        <end position="70"/>
    </location>
</feature>
<dbReference type="AlphaFoldDB" id="A0A6J4PG33"/>
<evidence type="ECO:0000256" key="4">
    <source>
        <dbReference type="ARBA" id="ARBA00022519"/>
    </source>
</evidence>
<dbReference type="GO" id="GO:0015031">
    <property type="term" value="P:protein transport"/>
    <property type="evidence" value="ECO:0007669"/>
    <property type="project" value="UniProtKB-KW"/>
</dbReference>
<dbReference type="InterPro" id="IPR000515">
    <property type="entry name" value="MetI-like"/>
</dbReference>
<accession>A0A6J4PG33</accession>
<feature type="compositionally biased region" description="Basic and acidic residues" evidence="13">
    <location>
        <begin position="1"/>
        <end position="10"/>
    </location>
</feature>
<feature type="region of interest" description="Disordered" evidence="13">
    <location>
        <begin position="1"/>
        <end position="30"/>
    </location>
</feature>
<evidence type="ECO:0000256" key="2">
    <source>
        <dbReference type="ARBA" id="ARBA00022448"/>
    </source>
</evidence>
<keyword evidence="7" id="KW-0653">Protein transport</keyword>
<protein>
    <recommendedName>
        <fullName evidence="11">Oligopeptide transport system permease protein OppC</fullName>
    </recommendedName>
</protein>
<keyword evidence="9 12" id="KW-0472">Membrane</keyword>
<evidence type="ECO:0000256" key="1">
    <source>
        <dbReference type="ARBA" id="ARBA00004429"/>
    </source>
</evidence>
<keyword evidence="3" id="KW-1003">Cell membrane</keyword>
<name>A0A6J4PG33_9ACTN</name>
<evidence type="ECO:0000256" key="12">
    <source>
        <dbReference type="RuleBase" id="RU363032"/>
    </source>
</evidence>
<dbReference type="InterPro" id="IPR025966">
    <property type="entry name" value="OppC_N"/>
</dbReference>
<comment type="similarity">
    <text evidence="10">Belongs to the binding-protein-dependent transport system permease family. OppBC subfamily.</text>
</comment>
<proteinExistence type="inferred from homology"/>
<dbReference type="PANTHER" id="PTHR43386:SF2">
    <property type="entry name" value="OLIGOPEPTIDE TRANSPORT SYSTEM PERMEASE PROTEIN OPPC"/>
    <property type="match status" value="1"/>
</dbReference>
<evidence type="ECO:0000256" key="7">
    <source>
        <dbReference type="ARBA" id="ARBA00022927"/>
    </source>
</evidence>
<reference evidence="15" key="1">
    <citation type="submission" date="2020-02" db="EMBL/GenBank/DDBJ databases">
        <authorList>
            <person name="Meier V. D."/>
        </authorList>
    </citation>
    <scope>NUCLEOTIDE SEQUENCE</scope>
    <source>
        <strain evidence="15">AVDCRST_MAG55</strain>
    </source>
</reference>
<dbReference type="Gene3D" id="1.10.3720.10">
    <property type="entry name" value="MetI-like"/>
    <property type="match status" value="1"/>
</dbReference>
<dbReference type="InterPro" id="IPR035906">
    <property type="entry name" value="MetI-like_sf"/>
</dbReference>
<dbReference type="GO" id="GO:0015833">
    <property type="term" value="P:peptide transport"/>
    <property type="evidence" value="ECO:0007669"/>
    <property type="project" value="UniProtKB-KW"/>
</dbReference>
<organism evidence="15">
    <name type="scientific">uncultured Rubrobacteraceae bacterium</name>
    <dbReference type="NCBI Taxonomy" id="349277"/>
    <lineage>
        <taxon>Bacteria</taxon>
        <taxon>Bacillati</taxon>
        <taxon>Actinomycetota</taxon>
        <taxon>Rubrobacteria</taxon>
        <taxon>Rubrobacterales</taxon>
        <taxon>Rubrobacteraceae</taxon>
        <taxon>environmental samples</taxon>
    </lineage>
</organism>
<dbReference type="CDD" id="cd06261">
    <property type="entry name" value="TM_PBP2"/>
    <property type="match status" value="1"/>
</dbReference>
<dbReference type="Pfam" id="PF12911">
    <property type="entry name" value="OppC_N"/>
    <property type="match status" value="1"/>
</dbReference>
<evidence type="ECO:0000256" key="9">
    <source>
        <dbReference type="ARBA" id="ARBA00023136"/>
    </source>
</evidence>
<keyword evidence="4" id="KW-0997">Cell inner membrane</keyword>
<feature type="transmembrane region" description="Helical" evidence="12">
    <location>
        <begin position="111"/>
        <end position="136"/>
    </location>
</feature>
<evidence type="ECO:0000256" key="13">
    <source>
        <dbReference type="SAM" id="MobiDB-lite"/>
    </source>
</evidence>
<gene>
    <name evidence="15" type="ORF">AVDCRST_MAG55-1605</name>
</gene>
<dbReference type="InterPro" id="IPR050366">
    <property type="entry name" value="BP-dependent_transpt_permease"/>
</dbReference>
<evidence type="ECO:0000313" key="15">
    <source>
        <dbReference type="EMBL" id="CAA9415030.1"/>
    </source>
</evidence>
<keyword evidence="8 12" id="KW-1133">Transmembrane helix</keyword>
<evidence type="ECO:0000256" key="10">
    <source>
        <dbReference type="ARBA" id="ARBA00024202"/>
    </source>
</evidence>
<dbReference type="EMBL" id="CADCUZ010000069">
    <property type="protein sequence ID" value="CAA9415030.1"/>
    <property type="molecule type" value="Genomic_DNA"/>
</dbReference>
<evidence type="ECO:0000256" key="3">
    <source>
        <dbReference type="ARBA" id="ARBA00022475"/>
    </source>
</evidence>
<feature type="transmembrane region" description="Helical" evidence="12">
    <location>
        <begin position="222"/>
        <end position="244"/>
    </location>
</feature>
<dbReference type="GO" id="GO:0005886">
    <property type="term" value="C:plasma membrane"/>
    <property type="evidence" value="ECO:0007669"/>
    <property type="project" value="UniProtKB-SubCell"/>
</dbReference>
<sequence>MVEQRDKDPGLEGGGAVRAPEPAGDEHGKVRARTQREIIWRRFRRHHLAMASAVFLMLVYAVAFATPWLAPYGYDEINYRALNQTPSLTHPMGTDRLGRDEMTRVLYGGRVSLTVGLSVGVFSTLIGAVVGVFSGYYGRLVDTSLMSFTDFMLTLPFIPLILVMGSIFNFTPTTITLALVILLWMNMARLVRGEVLSVREQEYVLAAKAVGASDPKIMLRHILPNVVGVMVVQATLTVALAILLESAVSYLGFGIQPPTPSWGNLLTDARATMTQQPWLTWFPGMMIVITALCVNFVGDGLRDALDPKAVE</sequence>
<dbReference type="GO" id="GO:0055085">
    <property type="term" value="P:transmembrane transport"/>
    <property type="evidence" value="ECO:0007669"/>
    <property type="project" value="InterPro"/>
</dbReference>
<dbReference type="SUPFAM" id="SSF161098">
    <property type="entry name" value="MetI-like"/>
    <property type="match status" value="1"/>
</dbReference>
<keyword evidence="5 12" id="KW-0812">Transmembrane</keyword>